<dbReference type="GO" id="GO:0016491">
    <property type="term" value="F:oxidoreductase activity"/>
    <property type="evidence" value="ECO:0007669"/>
    <property type="project" value="UniProtKB-KW"/>
</dbReference>
<dbReference type="PANTHER" id="PTHR43400">
    <property type="entry name" value="FUMARATE REDUCTASE"/>
    <property type="match status" value="1"/>
</dbReference>
<dbReference type="Pfam" id="PF00890">
    <property type="entry name" value="FAD_binding_2"/>
    <property type="match status" value="1"/>
</dbReference>
<feature type="domain" description="FAD-dependent oxidoreductase 2 FAD-binding" evidence="5">
    <location>
        <begin position="26"/>
        <end position="460"/>
    </location>
</feature>
<dbReference type="NCBIfam" id="NF005510">
    <property type="entry name" value="PRK07121.1-3"/>
    <property type="match status" value="1"/>
</dbReference>
<dbReference type="InterPro" id="IPR027477">
    <property type="entry name" value="Succ_DH/fumarate_Rdtase_cat_sf"/>
</dbReference>
<sequence>MRADKTYSPAQPCAASAVGAWDLETDVVVVGFGAAGACAAIEARQAGAGVVVLEVAGVGGGSASLSGGEVYVGGSGGTDVQREHGFEDATEDLHKYLMIAGGPAADAHRVAVYAEGAAAHFDWLREQGVPFKGTYLPGKWIEPTTDDTLLWSGNEKAWPYVGQAKPAPRGHTVQFVGWGGGKVMMEVLCARAEELGVQVRYDSRALTLIVDDQRRVVGVVTRESGEPRFIRARRGVILCAGGFISNRAMVERFVPAAQACELQVSAGNDEGAGIRMGMGVGAATLNMQEFFATVPFFPPASLVFGIFVNERGQRFVNEDCYHGRVAHHVLRQPNGRAWLLVDNKSFGRPVIQPDIPVAAVGESWQEVEEELGLPTGALVHTVEEFNQLAERGEDPYFHKDAEWLRPLIEPPFAALSYCQGDFQGHAFTLGGLATRPSGEVLDGDGQPITGLYAAGRTACGLPRWGEGYASGLSLGDSTFFGRQAGVSAAAAAD</sequence>
<evidence type="ECO:0000256" key="1">
    <source>
        <dbReference type="ARBA" id="ARBA00001974"/>
    </source>
</evidence>
<reference evidence="6 7" key="1">
    <citation type="submission" date="2016-10" db="EMBL/GenBank/DDBJ databases">
        <authorList>
            <person name="de Groot N.N."/>
        </authorList>
    </citation>
    <scope>NUCLEOTIDE SEQUENCE [LARGE SCALE GENOMIC DNA]</scope>
    <source>
        <strain evidence="6 7">JCM 18415</strain>
    </source>
</reference>
<organism evidence="6 7">
    <name type="scientific">Halopseudomonas formosensis</name>
    <dbReference type="NCBI Taxonomy" id="1002526"/>
    <lineage>
        <taxon>Bacteria</taxon>
        <taxon>Pseudomonadati</taxon>
        <taxon>Pseudomonadota</taxon>
        <taxon>Gammaproteobacteria</taxon>
        <taxon>Pseudomonadales</taxon>
        <taxon>Pseudomonadaceae</taxon>
        <taxon>Halopseudomonas</taxon>
    </lineage>
</organism>
<proteinExistence type="predicted"/>
<dbReference type="PANTHER" id="PTHR43400:SF10">
    <property type="entry name" value="3-OXOSTEROID 1-DEHYDROGENASE"/>
    <property type="match status" value="1"/>
</dbReference>
<evidence type="ECO:0000256" key="2">
    <source>
        <dbReference type="ARBA" id="ARBA00022630"/>
    </source>
</evidence>
<keyword evidence="2" id="KW-0285">Flavoprotein</keyword>
<keyword evidence="3" id="KW-0274">FAD</keyword>
<dbReference type="EMBL" id="FOYD01000001">
    <property type="protein sequence ID" value="SFQ62804.1"/>
    <property type="molecule type" value="Genomic_DNA"/>
</dbReference>
<dbReference type="RefSeq" id="WP_090536625.1">
    <property type="nucleotide sequence ID" value="NZ_FOYD01000001.1"/>
</dbReference>
<dbReference type="InterPro" id="IPR003953">
    <property type="entry name" value="FAD-dep_OxRdtase_2_FAD-bd"/>
</dbReference>
<keyword evidence="4" id="KW-0560">Oxidoreductase</keyword>
<dbReference type="OrthoDB" id="337830at2"/>
<dbReference type="Gene3D" id="3.50.50.60">
    <property type="entry name" value="FAD/NAD(P)-binding domain"/>
    <property type="match status" value="1"/>
</dbReference>
<evidence type="ECO:0000313" key="7">
    <source>
        <dbReference type="Proteomes" id="UP000242815"/>
    </source>
</evidence>
<dbReference type="STRING" id="1002526.SAMN05216578_101510"/>
<name>A0A1I6A237_9GAMM</name>
<dbReference type="SUPFAM" id="SSF56425">
    <property type="entry name" value="Succinate dehydrogenase/fumarate reductase flavoprotein, catalytic domain"/>
    <property type="match status" value="1"/>
</dbReference>
<comment type="cofactor">
    <cofactor evidence="1">
        <name>FAD</name>
        <dbReference type="ChEBI" id="CHEBI:57692"/>
    </cofactor>
</comment>
<dbReference type="InterPro" id="IPR050315">
    <property type="entry name" value="FAD-oxidoreductase_2"/>
</dbReference>
<dbReference type="InterPro" id="IPR036188">
    <property type="entry name" value="FAD/NAD-bd_sf"/>
</dbReference>
<dbReference type="AlphaFoldDB" id="A0A1I6A237"/>
<protein>
    <submittedName>
        <fullName evidence="6">3-oxo-5alpha-steroid 4-dehydrogenase</fullName>
    </submittedName>
</protein>
<evidence type="ECO:0000259" key="5">
    <source>
        <dbReference type="Pfam" id="PF00890"/>
    </source>
</evidence>
<dbReference type="Gene3D" id="3.90.700.10">
    <property type="entry name" value="Succinate dehydrogenase/fumarate reductase flavoprotein, catalytic domain"/>
    <property type="match status" value="1"/>
</dbReference>
<evidence type="ECO:0000256" key="4">
    <source>
        <dbReference type="ARBA" id="ARBA00023002"/>
    </source>
</evidence>
<dbReference type="GO" id="GO:0008202">
    <property type="term" value="P:steroid metabolic process"/>
    <property type="evidence" value="ECO:0007669"/>
    <property type="project" value="UniProtKB-ARBA"/>
</dbReference>
<accession>A0A1I6A237</accession>
<gene>
    <name evidence="6" type="ORF">SAMN05216578_101510</name>
</gene>
<dbReference type="Proteomes" id="UP000242815">
    <property type="component" value="Unassembled WGS sequence"/>
</dbReference>
<evidence type="ECO:0000313" key="6">
    <source>
        <dbReference type="EMBL" id="SFQ62804.1"/>
    </source>
</evidence>
<dbReference type="SUPFAM" id="SSF51905">
    <property type="entry name" value="FAD/NAD(P)-binding domain"/>
    <property type="match status" value="1"/>
</dbReference>
<evidence type="ECO:0000256" key="3">
    <source>
        <dbReference type="ARBA" id="ARBA00022827"/>
    </source>
</evidence>